<evidence type="ECO:0000313" key="2">
    <source>
        <dbReference type="EMBL" id="AWN22414.1"/>
    </source>
</evidence>
<sequence>MNLLRPVLGMLGLAIGFGLYAAANRYGDPLASVLIGAMFVLLGLLAFWYAKGERWIQVLGAVLALYGLLRMTLLH</sequence>
<gene>
    <name evidence="2" type="ORF">DKM44_03505</name>
</gene>
<organism evidence="2 3">
    <name type="scientific">Deinococcus irradiatisoli</name>
    <dbReference type="NCBI Taxonomy" id="2202254"/>
    <lineage>
        <taxon>Bacteria</taxon>
        <taxon>Thermotogati</taxon>
        <taxon>Deinococcota</taxon>
        <taxon>Deinococci</taxon>
        <taxon>Deinococcales</taxon>
        <taxon>Deinococcaceae</taxon>
        <taxon>Deinococcus</taxon>
    </lineage>
</organism>
<accession>A0A2Z3JMG2</accession>
<dbReference type="EMBL" id="CP029494">
    <property type="protein sequence ID" value="AWN22414.1"/>
    <property type="molecule type" value="Genomic_DNA"/>
</dbReference>
<protein>
    <submittedName>
        <fullName evidence="2">Uncharacterized protein</fullName>
    </submittedName>
</protein>
<reference evidence="2 3" key="1">
    <citation type="submission" date="2018-05" db="EMBL/GenBank/DDBJ databases">
        <title>Complete Genome Sequence of Deinococcus sp. strain 17bor-2.</title>
        <authorList>
            <person name="Srinivasan S."/>
        </authorList>
    </citation>
    <scope>NUCLEOTIDE SEQUENCE [LARGE SCALE GENOMIC DNA]</scope>
    <source>
        <strain evidence="2 3">17bor-2</strain>
    </source>
</reference>
<keyword evidence="3" id="KW-1185">Reference proteome</keyword>
<keyword evidence="1" id="KW-1133">Transmembrane helix</keyword>
<dbReference type="KEGG" id="dez:DKM44_03505"/>
<evidence type="ECO:0000313" key="3">
    <source>
        <dbReference type="Proteomes" id="UP000245368"/>
    </source>
</evidence>
<dbReference type="OrthoDB" id="73780at2"/>
<dbReference type="Proteomes" id="UP000245368">
    <property type="component" value="Chromosome"/>
</dbReference>
<evidence type="ECO:0000256" key="1">
    <source>
        <dbReference type="SAM" id="Phobius"/>
    </source>
</evidence>
<feature type="transmembrane region" description="Helical" evidence="1">
    <location>
        <begin position="30"/>
        <end position="49"/>
    </location>
</feature>
<feature type="transmembrane region" description="Helical" evidence="1">
    <location>
        <begin position="55"/>
        <end position="73"/>
    </location>
</feature>
<keyword evidence="1" id="KW-0472">Membrane</keyword>
<proteinExistence type="predicted"/>
<dbReference type="RefSeq" id="WP_109825462.1">
    <property type="nucleotide sequence ID" value="NZ_CP029494.1"/>
</dbReference>
<name>A0A2Z3JMG2_9DEIO</name>
<dbReference type="AlphaFoldDB" id="A0A2Z3JMG2"/>
<keyword evidence="1" id="KW-0812">Transmembrane</keyword>
<feature type="transmembrane region" description="Helical" evidence="1">
    <location>
        <begin position="6"/>
        <end position="23"/>
    </location>
</feature>